<accession>A0A0B4XL63</accession>
<organism evidence="1 2">
    <name type="scientific">Isoalcanivorax pacificus W11-5</name>
    <dbReference type="NCBI Taxonomy" id="391936"/>
    <lineage>
        <taxon>Bacteria</taxon>
        <taxon>Pseudomonadati</taxon>
        <taxon>Pseudomonadota</taxon>
        <taxon>Gammaproteobacteria</taxon>
        <taxon>Oceanospirillales</taxon>
        <taxon>Alcanivoracaceae</taxon>
        <taxon>Isoalcanivorax</taxon>
    </lineage>
</organism>
<dbReference type="PANTHER" id="PTHR34322">
    <property type="entry name" value="TRANSPOSASE, Y1_TNP DOMAIN-CONTAINING"/>
    <property type="match status" value="1"/>
</dbReference>
<evidence type="ECO:0000313" key="1">
    <source>
        <dbReference type="EMBL" id="AJD48974.1"/>
    </source>
</evidence>
<evidence type="ECO:0008006" key="3">
    <source>
        <dbReference type="Google" id="ProtNLM"/>
    </source>
</evidence>
<dbReference type="KEGG" id="apac:S7S_12810"/>
<keyword evidence="2" id="KW-1185">Reference proteome</keyword>
<sequence length="243" mass="28158">MSYTGISDFLYLISFCLVNLVMHFKEEVMTRPRNQQVSLASTPYYHCIGRCVRRAFLCGEDPLSGRSFEHRRSWVIERLALLSEVFAIDLCAYAVMSNHYHLVVRIRADQANGWDDREVASRWMKIFTGPPIVHNWLAGQSPDDATAARAQQEVAKWRERLCDLSWFMRCLNEHIAKRANEEDSCIPPDAWLRYMRPRVNSRLAAIGQRERLKDYAQATGRKWVRCSGEDMGINARGCPVLTW</sequence>
<dbReference type="AlphaFoldDB" id="A0A0B4XL63"/>
<dbReference type="GO" id="GO:0003677">
    <property type="term" value="F:DNA binding"/>
    <property type="evidence" value="ECO:0007669"/>
    <property type="project" value="InterPro"/>
</dbReference>
<evidence type="ECO:0000313" key="2">
    <source>
        <dbReference type="Proteomes" id="UP000006764"/>
    </source>
</evidence>
<protein>
    <recommendedName>
        <fullName evidence="3">Transposase IS200-like domain-containing protein</fullName>
    </recommendedName>
</protein>
<dbReference type="RefSeq" id="WP_008740334.1">
    <property type="nucleotide sequence ID" value="NZ_CP004387.1"/>
</dbReference>
<dbReference type="GO" id="GO:0004803">
    <property type="term" value="F:transposase activity"/>
    <property type="evidence" value="ECO:0007669"/>
    <property type="project" value="InterPro"/>
</dbReference>
<gene>
    <name evidence="1" type="ORF">S7S_12810</name>
</gene>
<dbReference type="EMBL" id="CP004387">
    <property type="protein sequence ID" value="AJD48974.1"/>
    <property type="molecule type" value="Genomic_DNA"/>
</dbReference>
<dbReference type="GO" id="GO:0006313">
    <property type="term" value="P:DNA transposition"/>
    <property type="evidence" value="ECO:0007669"/>
    <property type="project" value="InterPro"/>
</dbReference>
<dbReference type="Proteomes" id="UP000006764">
    <property type="component" value="Chromosome"/>
</dbReference>
<proteinExistence type="predicted"/>
<dbReference type="STRING" id="391936.S7S_12810"/>
<dbReference type="Gene3D" id="3.30.70.1290">
    <property type="entry name" value="Transposase IS200-like"/>
    <property type="match status" value="1"/>
</dbReference>
<dbReference type="PANTHER" id="PTHR34322:SF2">
    <property type="entry name" value="TRANSPOSASE IS200-LIKE DOMAIN-CONTAINING PROTEIN"/>
    <property type="match status" value="1"/>
</dbReference>
<dbReference type="SUPFAM" id="SSF143422">
    <property type="entry name" value="Transposase IS200-like"/>
    <property type="match status" value="1"/>
</dbReference>
<name>A0A0B4XL63_9GAMM</name>
<reference evidence="1 2" key="1">
    <citation type="journal article" date="2012" name="J. Bacteriol.">
        <title>Genome sequence of an alkane-degrading bacterium, Alcanivorax pacificus type strain W11-5, isolated from deep sea sediment.</title>
        <authorList>
            <person name="Lai Q."/>
            <person name="Shao Z."/>
        </authorList>
    </citation>
    <scope>NUCLEOTIDE SEQUENCE [LARGE SCALE GENOMIC DNA]</scope>
    <source>
        <strain evidence="1 2">W11-5</strain>
    </source>
</reference>
<dbReference type="InterPro" id="IPR036515">
    <property type="entry name" value="Transposase_17_sf"/>
</dbReference>
<dbReference type="HOGENOM" id="CLU_1140704_0_0_6"/>